<dbReference type="EMBL" id="MU119140">
    <property type="protein sequence ID" value="KAF9641823.1"/>
    <property type="molecule type" value="Genomic_DNA"/>
</dbReference>
<evidence type="ECO:0000313" key="1">
    <source>
        <dbReference type="EMBL" id="KAF9641823.1"/>
    </source>
</evidence>
<name>A0ACB6YX93_THEGA</name>
<reference evidence="1" key="1">
    <citation type="submission" date="2019-10" db="EMBL/GenBank/DDBJ databases">
        <authorList>
            <consortium name="DOE Joint Genome Institute"/>
            <person name="Kuo A."/>
            <person name="Miyauchi S."/>
            <person name="Kiss E."/>
            <person name="Drula E."/>
            <person name="Kohler A."/>
            <person name="Sanchez-Garcia M."/>
            <person name="Andreopoulos B."/>
            <person name="Barry K.W."/>
            <person name="Bonito G."/>
            <person name="Buee M."/>
            <person name="Carver A."/>
            <person name="Chen C."/>
            <person name="Cichocki N."/>
            <person name="Clum A."/>
            <person name="Culley D."/>
            <person name="Crous P.W."/>
            <person name="Fauchery L."/>
            <person name="Girlanda M."/>
            <person name="Hayes R."/>
            <person name="Keri Z."/>
            <person name="Labutti K."/>
            <person name="Lipzen A."/>
            <person name="Lombard V."/>
            <person name="Magnuson J."/>
            <person name="Maillard F."/>
            <person name="Morin E."/>
            <person name="Murat C."/>
            <person name="Nolan M."/>
            <person name="Ohm R."/>
            <person name="Pangilinan J."/>
            <person name="Pereira M."/>
            <person name="Perotto S."/>
            <person name="Peter M."/>
            <person name="Riley R."/>
            <person name="Sitrit Y."/>
            <person name="Stielow B."/>
            <person name="Szollosi G."/>
            <person name="Zifcakova L."/>
            <person name="Stursova M."/>
            <person name="Spatafora J.W."/>
            <person name="Tedersoo L."/>
            <person name="Vaario L.-M."/>
            <person name="Yamada A."/>
            <person name="Yan M."/>
            <person name="Wang P."/>
            <person name="Xu J."/>
            <person name="Bruns T."/>
            <person name="Baldrian P."/>
            <person name="Vilgalys R."/>
            <person name="Henrissat B."/>
            <person name="Grigoriev I.V."/>
            <person name="Hibbett D."/>
            <person name="Nagy L.G."/>
            <person name="Martin F.M."/>
        </authorList>
    </citation>
    <scope>NUCLEOTIDE SEQUENCE</scope>
    <source>
        <strain evidence="1">P2</strain>
    </source>
</reference>
<organism evidence="1 2">
    <name type="scientific">Thelephora ganbajun</name>
    <name type="common">Ganba fungus</name>
    <dbReference type="NCBI Taxonomy" id="370292"/>
    <lineage>
        <taxon>Eukaryota</taxon>
        <taxon>Fungi</taxon>
        <taxon>Dikarya</taxon>
        <taxon>Basidiomycota</taxon>
        <taxon>Agaricomycotina</taxon>
        <taxon>Agaricomycetes</taxon>
        <taxon>Thelephorales</taxon>
        <taxon>Thelephoraceae</taxon>
        <taxon>Thelephora</taxon>
    </lineage>
</organism>
<dbReference type="Proteomes" id="UP000886501">
    <property type="component" value="Unassembled WGS sequence"/>
</dbReference>
<accession>A0ACB6YX93</accession>
<evidence type="ECO:0000313" key="2">
    <source>
        <dbReference type="Proteomes" id="UP000886501"/>
    </source>
</evidence>
<gene>
    <name evidence="1" type="ORF">BDM02DRAFT_3194490</name>
</gene>
<comment type="caution">
    <text evidence="1">The sequence shown here is derived from an EMBL/GenBank/DDBJ whole genome shotgun (WGS) entry which is preliminary data.</text>
</comment>
<keyword evidence="2" id="KW-1185">Reference proteome</keyword>
<protein>
    <submittedName>
        <fullName evidence="1">Uncharacterized protein</fullName>
    </submittedName>
</protein>
<sequence>MFPVLQHLACNEPLLPNLKTLRLLPTAADFIPFILFFVSPRTTHIDIGLDAFNPPKALFASMIAILSILCPRLQHIGLHQLPRDPMITAAVSEFLLATDQNTLRSLCVDSPLTEEAREVISKLPDLRRLTVVTEKDASLPSLVLPSLTHLVIKGDHDGGSLQMFHGAALKKLKSVSFFVSEQIGDFLGAFGRAALALSAQNTLSEFCLYTAPPHRDLLR</sequence>
<proteinExistence type="predicted"/>
<reference evidence="1" key="2">
    <citation type="journal article" date="2020" name="Nat. Commun.">
        <title>Large-scale genome sequencing of mycorrhizal fungi provides insights into the early evolution of symbiotic traits.</title>
        <authorList>
            <person name="Miyauchi S."/>
            <person name="Kiss E."/>
            <person name="Kuo A."/>
            <person name="Drula E."/>
            <person name="Kohler A."/>
            <person name="Sanchez-Garcia M."/>
            <person name="Morin E."/>
            <person name="Andreopoulos B."/>
            <person name="Barry K.W."/>
            <person name="Bonito G."/>
            <person name="Buee M."/>
            <person name="Carver A."/>
            <person name="Chen C."/>
            <person name="Cichocki N."/>
            <person name="Clum A."/>
            <person name="Culley D."/>
            <person name="Crous P.W."/>
            <person name="Fauchery L."/>
            <person name="Girlanda M."/>
            <person name="Hayes R.D."/>
            <person name="Keri Z."/>
            <person name="LaButti K."/>
            <person name="Lipzen A."/>
            <person name="Lombard V."/>
            <person name="Magnuson J."/>
            <person name="Maillard F."/>
            <person name="Murat C."/>
            <person name="Nolan M."/>
            <person name="Ohm R.A."/>
            <person name="Pangilinan J."/>
            <person name="Pereira M.F."/>
            <person name="Perotto S."/>
            <person name="Peter M."/>
            <person name="Pfister S."/>
            <person name="Riley R."/>
            <person name="Sitrit Y."/>
            <person name="Stielow J.B."/>
            <person name="Szollosi G."/>
            <person name="Zifcakova L."/>
            <person name="Stursova M."/>
            <person name="Spatafora J.W."/>
            <person name="Tedersoo L."/>
            <person name="Vaario L.M."/>
            <person name="Yamada A."/>
            <person name="Yan M."/>
            <person name="Wang P."/>
            <person name="Xu J."/>
            <person name="Bruns T."/>
            <person name="Baldrian P."/>
            <person name="Vilgalys R."/>
            <person name="Dunand C."/>
            <person name="Henrissat B."/>
            <person name="Grigoriev I.V."/>
            <person name="Hibbett D."/>
            <person name="Nagy L.G."/>
            <person name="Martin F.M."/>
        </authorList>
    </citation>
    <scope>NUCLEOTIDE SEQUENCE</scope>
    <source>
        <strain evidence="1">P2</strain>
    </source>
</reference>